<keyword evidence="3" id="KW-0808">Transferase</keyword>
<accession>A0A7X3SIS1</accession>
<dbReference type="EMBL" id="WUQX01000001">
    <property type="protein sequence ID" value="MXP75853.1"/>
    <property type="molecule type" value="Genomic_DNA"/>
</dbReference>
<keyword evidence="4" id="KW-0479">Metal-binding</keyword>
<dbReference type="GO" id="GO:0016740">
    <property type="term" value="F:transferase activity"/>
    <property type="evidence" value="ECO:0007669"/>
    <property type="project" value="UniProtKB-KW"/>
</dbReference>
<dbReference type="Gene3D" id="3.40.50.920">
    <property type="match status" value="1"/>
</dbReference>
<evidence type="ECO:0000259" key="9">
    <source>
        <dbReference type="SMART" id="SM00861"/>
    </source>
</evidence>
<dbReference type="InterPro" id="IPR051157">
    <property type="entry name" value="PDH/Transketolase"/>
</dbReference>
<dbReference type="GO" id="GO:0009228">
    <property type="term" value="P:thiamine biosynthetic process"/>
    <property type="evidence" value="ECO:0007669"/>
    <property type="project" value="UniProtKB-KW"/>
</dbReference>
<keyword evidence="11" id="KW-1185">Reference proteome</keyword>
<dbReference type="PANTHER" id="PTHR43825">
    <property type="entry name" value="PYRUVATE DEHYDROGENASE E1 COMPONENT"/>
    <property type="match status" value="1"/>
</dbReference>
<name>A0A7X3SIS1_9FIRM</name>
<keyword evidence="6" id="KW-0784">Thiamine biosynthesis</keyword>
<keyword evidence="8" id="KW-0414">Isoprene biosynthesis</keyword>
<sequence length="324" mass="36051">MERIIYTGGKPEKEIFEVFSETMEELFREDSSVAYIDADLMASMRTKDLWEKYPKNVFNTGIQEANMVGVAGGMNLAGLKPYIHSFAPFAVRRCFDQIYVTAGYAHKSVRIIGSEPGICATDNGGTHMTFEDMALIRTIPEACVIDVSDAKMFRQLLKKTKERKGVTYFRTPRRGLLDIYPSETVFEVGKGKLLREGNDVTIISSGIMVSTALQAAKALHEMGLEVNVVDPVTVKPLDTELIEMLARRTKAIVTVENHSIIGGLGSAVAEILSESYPVPIERVGVKDQFGQVGNEEFLREQYSLTIEEIIERVKKLLNGKNTGR</sequence>
<evidence type="ECO:0000256" key="3">
    <source>
        <dbReference type="ARBA" id="ARBA00022679"/>
    </source>
</evidence>
<comment type="cofactor">
    <cofactor evidence="1">
        <name>thiamine diphosphate</name>
        <dbReference type="ChEBI" id="CHEBI:58937"/>
    </cofactor>
</comment>
<dbReference type="RefSeq" id="WP_159751040.1">
    <property type="nucleotide sequence ID" value="NZ_WUQX01000001.1"/>
</dbReference>
<evidence type="ECO:0000313" key="10">
    <source>
        <dbReference type="EMBL" id="MXP75853.1"/>
    </source>
</evidence>
<dbReference type="GO" id="GO:0008299">
    <property type="term" value="P:isoprenoid biosynthetic process"/>
    <property type="evidence" value="ECO:0007669"/>
    <property type="project" value="UniProtKB-KW"/>
</dbReference>
<evidence type="ECO:0000256" key="4">
    <source>
        <dbReference type="ARBA" id="ARBA00022723"/>
    </source>
</evidence>
<dbReference type="SUPFAM" id="SSF52922">
    <property type="entry name" value="TK C-terminal domain-like"/>
    <property type="match status" value="1"/>
</dbReference>
<dbReference type="InterPro" id="IPR005475">
    <property type="entry name" value="Transketolase-like_Pyr-bd"/>
</dbReference>
<evidence type="ECO:0000256" key="1">
    <source>
        <dbReference type="ARBA" id="ARBA00001964"/>
    </source>
</evidence>
<reference evidence="10 11" key="1">
    <citation type="submission" date="2019-12" db="EMBL/GenBank/DDBJ databases">
        <title>Sporaefaciens musculi gen. nov., sp. nov., a novel bacterium isolated from the caecum of an obese mouse.</title>
        <authorList>
            <person name="Rasmussen T.S."/>
            <person name="Streidl T."/>
            <person name="Hitch T.C.A."/>
            <person name="Wortmann E."/>
            <person name="Deptula P."/>
            <person name="Hansen M."/>
            <person name="Nielsen D.S."/>
            <person name="Clavel T."/>
            <person name="Vogensen F.K."/>
        </authorList>
    </citation>
    <scope>NUCLEOTIDE SEQUENCE [LARGE SCALE GENOMIC DNA]</scope>
    <source>
        <strain evidence="10 11">WCA-9-b2</strain>
    </source>
</reference>
<evidence type="ECO:0000256" key="7">
    <source>
        <dbReference type="ARBA" id="ARBA00023052"/>
    </source>
</evidence>
<dbReference type="FunFam" id="3.40.50.970:FF:000129">
    <property type="entry name" value="Transketolase"/>
    <property type="match status" value="1"/>
</dbReference>
<keyword evidence="5" id="KW-0460">Magnesium</keyword>
<evidence type="ECO:0000256" key="2">
    <source>
        <dbReference type="ARBA" id="ARBA00007131"/>
    </source>
</evidence>
<gene>
    <name evidence="10" type="ORF">GN277_10810</name>
</gene>
<dbReference type="InterPro" id="IPR009014">
    <property type="entry name" value="Transketo_C/PFOR_II"/>
</dbReference>
<dbReference type="AlphaFoldDB" id="A0A7X3SIS1"/>
<dbReference type="FunFam" id="3.40.50.920:FF:000002">
    <property type="entry name" value="1-deoxy-D-xylulose-5-phosphate synthase"/>
    <property type="match status" value="1"/>
</dbReference>
<comment type="similarity">
    <text evidence="2">Belongs to the transketolase family.</text>
</comment>
<dbReference type="Gene3D" id="3.40.50.970">
    <property type="match status" value="1"/>
</dbReference>
<feature type="domain" description="Transketolase-like pyrimidine-binding" evidence="9">
    <location>
        <begin position="13"/>
        <end position="179"/>
    </location>
</feature>
<dbReference type="InterPro" id="IPR033248">
    <property type="entry name" value="Transketolase_C"/>
</dbReference>
<dbReference type="PANTHER" id="PTHR43825:SF1">
    <property type="entry name" value="TRANSKETOLASE-LIKE PYRIMIDINE-BINDING DOMAIN-CONTAINING PROTEIN"/>
    <property type="match status" value="1"/>
</dbReference>
<evidence type="ECO:0000313" key="11">
    <source>
        <dbReference type="Proteomes" id="UP000460412"/>
    </source>
</evidence>
<dbReference type="SMART" id="SM00861">
    <property type="entry name" value="Transket_pyr"/>
    <property type="match status" value="1"/>
</dbReference>
<dbReference type="SUPFAM" id="SSF52518">
    <property type="entry name" value="Thiamin diphosphate-binding fold (THDP-binding)"/>
    <property type="match status" value="1"/>
</dbReference>
<dbReference type="Pfam" id="PF02780">
    <property type="entry name" value="Transketolase_C"/>
    <property type="match status" value="1"/>
</dbReference>
<dbReference type="Proteomes" id="UP000460412">
    <property type="component" value="Unassembled WGS sequence"/>
</dbReference>
<organism evidence="10 11">
    <name type="scientific">Sporofaciens musculi</name>
    <dbReference type="NCBI Taxonomy" id="2681861"/>
    <lineage>
        <taxon>Bacteria</taxon>
        <taxon>Bacillati</taxon>
        <taxon>Bacillota</taxon>
        <taxon>Clostridia</taxon>
        <taxon>Lachnospirales</taxon>
        <taxon>Lachnospiraceae</taxon>
        <taxon>Sporofaciens</taxon>
    </lineage>
</organism>
<evidence type="ECO:0000256" key="6">
    <source>
        <dbReference type="ARBA" id="ARBA00022977"/>
    </source>
</evidence>
<proteinExistence type="inferred from homology"/>
<dbReference type="CDD" id="cd07033">
    <property type="entry name" value="TPP_PYR_DXS_TK_like"/>
    <property type="match status" value="1"/>
</dbReference>
<keyword evidence="7" id="KW-0786">Thiamine pyrophosphate</keyword>
<evidence type="ECO:0000256" key="8">
    <source>
        <dbReference type="ARBA" id="ARBA00023229"/>
    </source>
</evidence>
<dbReference type="Pfam" id="PF02779">
    <property type="entry name" value="Transket_pyr"/>
    <property type="match status" value="1"/>
</dbReference>
<evidence type="ECO:0000256" key="5">
    <source>
        <dbReference type="ARBA" id="ARBA00022842"/>
    </source>
</evidence>
<comment type="caution">
    <text evidence="10">The sequence shown here is derived from an EMBL/GenBank/DDBJ whole genome shotgun (WGS) entry which is preliminary data.</text>
</comment>
<protein>
    <submittedName>
        <fullName evidence="10">Transketolase family protein</fullName>
    </submittedName>
</protein>
<dbReference type="InterPro" id="IPR029061">
    <property type="entry name" value="THDP-binding"/>
</dbReference>
<dbReference type="GO" id="GO:0046872">
    <property type="term" value="F:metal ion binding"/>
    <property type="evidence" value="ECO:0007669"/>
    <property type="project" value="UniProtKB-KW"/>
</dbReference>